<feature type="region of interest" description="Disordered" evidence="1">
    <location>
        <begin position="468"/>
        <end position="497"/>
    </location>
</feature>
<feature type="region of interest" description="Disordered" evidence="1">
    <location>
        <begin position="1"/>
        <end position="20"/>
    </location>
</feature>
<gene>
    <name evidence="2" type="ORF">M0R45_035936</name>
</gene>
<evidence type="ECO:0000313" key="2">
    <source>
        <dbReference type="EMBL" id="KAK9912061.1"/>
    </source>
</evidence>
<dbReference type="EMBL" id="JBEDUW010000007">
    <property type="protein sequence ID" value="KAK9912061.1"/>
    <property type="molecule type" value="Genomic_DNA"/>
</dbReference>
<dbReference type="PANTHER" id="PTHR31115">
    <property type="entry name" value="OS05G0107300 PROTEIN"/>
    <property type="match status" value="1"/>
</dbReference>
<dbReference type="Proteomes" id="UP001457282">
    <property type="component" value="Unassembled WGS sequence"/>
</dbReference>
<reference evidence="2 3" key="1">
    <citation type="journal article" date="2023" name="G3 (Bethesda)">
        <title>A chromosome-length genome assembly and annotation of blackberry (Rubus argutus, cv. 'Hillquist').</title>
        <authorList>
            <person name="Bruna T."/>
            <person name="Aryal R."/>
            <person name="Dudchenko O."/>
            <person name="Sargent D.J."/>
            <person name="Mead D."/>
            <person name="Buti M."/>
            <person name="Cavallini A."/>
            <person name="Hytonen T."/>
            <person name="Andres J."/>
            <person name="Pham M."/>
            <person name="Weisz D."/>
            <person name="Mascagni F."/>
            <person name="Usai G."/>
            <person name="Natali L."/>
            <person name="Bassil N."/>
            <person name="Fernandez G.E."/>
            <person name="Lomsadze A."/>
            <person name="Armour M."/>
            <person name="Olukolu B."/>
            <person name="Poorten T."/>
            <person name="Britton C."/>
            <person name="Davik J."/>
            <person name="Ashrafi H."/>
            <person name="Aiden E.L."/>
            <person name="Borodovsky M."/>
            <person name="Worthington M."/>
        </authorList>
    </citation>
    <scope>NUCLEOTIDE SEQUENCE [LARGE SCALE GENOMIC DNA]</scope>
    <source>
        <strain evidence="2">PI 553951</strain>
    </source>
</reference>
<sequence>MRPNSERNGSKSGRPPLKKLSDRKAFASLGHLSSNGSPDCAGESDDDREELTAAANFACNARNFACSSPFWKKMEPIFGFSLQEAFYLKEQLISMEENDGYLSRIFGNGTNDLGDVVHKENVVSKTLVSGPKERNVQDQIQEVGILRGRVDSEGRKTVPPLYQRVLSALIMEDDTEEFEKDINDIDGRTLSIQYNGNNSPFDTCSFNNVESKNRVEIQFAEETSPHTVNRCSVDRFSCNGASGFDIGIYPGFSKNGVDASLHVCTNSSGISSFVHSYEKMPLEDKLLLELQSVGLYQETVPDLEDGEDGAIDQQIDGLQKLLHEQVDTKKMQLKKFIKSIEEGMELEKRHREQVAMDRLVELAYRKLLATRGSMASKFGISRVPRQIANAFMKRTLARCHKFDETGKSCFNDPALQDAIFATPPYGNNGEPTKCYGLSLPPENQKCKQEPGGISKSLSLLTGTSSLAQRDHHNNFGRSGSFESLTHPSEQEHSKTGPMLYRGKKKEVLLDDVGGLLFLESCLKSWSYFVGSSKRKKK</sequence>
<keyword evidence="3" id="KW-1185">Reference proteome</keyword>
<dbReference type="AlphaFoldDB" id="A0AAW1VVN0"/>
<accession>A0AAW1VVN0</accession>
<dbReference type="PANTHER" id="PTHR31115:SF2">
    <property type="entry name" value="OS05G0107300 PROTEIN"/>
    <property type="match status" value="1"/>
</dbReference>
<comment type="caution">
    <text evidence="2">The sequence shown here is derived from an EMBL/GenBank/DDBJ whole genome shotgun (WGS) entry which is preliminary data.</text>
</comment>
<feature type="compositionally biased region" description="Polar residues" evidence="1">
    <location>
        <begin position="475"/>
        <end position="487"/>
    </location>
</feature>
<proteinExistence type="predicted"/>
<protein>
    <submittedName>
        <fullName evidence="2">Uncharacterized protein</fullName>
    </submittedName>
</protein>
<name>A0AAW1VVN0_RUBAR</name>
<evidence type="ECO:0000256" key="1">
    <source>
        <dbReference type="SAM" id="MobiDB-lite"/>
    </source>
</evidence>
<organism evidence="2 3">
    <name type="scientific">Rubus argutus</name>
    <name type="common">Southern blackberry</name>
    <dbReference type="NCBI Taxonomy" id="59490"/>
    <lineage>
        <taxon>Eukaryota</taxon>
        <taxon>Viridiplantae</taxon>
        <taxon>Streptophyta</taxon>
        <taxon>Embryophyta</taxon>
        <taxon>Tracheophyta</taxon>
        <taxon>Spermatophyta</taxon>
        <taxon>Magnoliopsida</taxon>
        <taxon>eudicotyledons</taxon>
        <taxon>Gunneridae</taxon>
        <taxon>Pentapetalae</taxon>
        <taxon>rosids</taxon>
        <taxon>fabids</taxon>
        <taxon>Rosales</taxon>
        <taxon>Rosaceae</taxon>
        <taxon>Rosoideae</taxon>
        <taxon>Rosoideae incertae sedis</taxon>
        <taxon>Rubus</taxon>
    </lineage>
</organism>
<evidence type="ECO:0000313" key="3">
    <source>
        <dbReference type="Proteomes" id="UP001457282"/>
    </source>
</evidence>